<feature type="transmembrane region" description="Helical" evidence="7">
    <location>
        <begin position="228"/>
        <end position="250"/>
    </location>
</feature>
<dbReference type="STRING" id="526729.SAMN04324258_1839"/>
<evidence type="ECO:0000256" key="6">
    <source>
        <dbReference type="ARBA" id="ARBA00023136"/>
    </source>
</evidence>
<dbReference type="AlphaFoldDB" id="A0A1T5K5B1"/>
<evidence type="ECO:0000256" key="1">
    <source>
        <dbReference type="ARBA" id="ARBA00004651"/>
    </source>
</evidence>
<feature type="domain" description="ABC transmembrane type-1" evidence="9">
    <location>
        <begin position="115"/>
        <end position="308"/>
    </location>
</feature>
<dbReference type="Pfam" id="PF00528">
    <property type="entry name" value="BPD_transp_1"/>
    <property type="match status" value="1"/>
</dbReference>
<evidence type="ECO:0000256" key="2">
    <source>
        <dbReference type="ARBA" id="ARBA00022448"/>
    </source>
</evidence>
<feature type="compositionally biased region" description="Basic and acidic residues" evidence="8">
    <location>
        <begin position="22"/>
        <end position="33"/>
    </location>
</feature>
<dbReference type="EMBL" id="FUZQ01000003">
    <property type="protein sequence ID" value="SKC58770.1"/>
    <property type="molecule type" value="Genomic_DNA"/>
</dbReference>
<dbReference type="Proteomes" id="UP000189777">
    <property type="component" value="Unassembled WGS sequence"/>
</dbReference>
<keyword evidence="3" id="KW-1003">Cell membrane</keyword>
<keyword evidence="11" id="KW-1185">Reference proteome</keyword>
<keyword evidence="4 7" id="KW-0812">Transmembrane</keyword>
<dbReference type="PANTHER" id="PTHR43744:SF12">
    <property type="entry name" value="ABC TRANSPORTER PERMEASE PROTEIN MG189-RELATED"/>
    <property type="match status" value="1"/>
</dbReference>
<evidence type="ECO:0000256" key="3">
    <source>
        <dbReference type="ARBA" id="ARBA00022475"/>
    </source>
</evidence>
<dbReference type="RefSeq" id="WP_079573708.1">
    <property type="nucleotide sequence ID" value="NZ_FUZQ01000003.1"/>
</dbReference>
<keyword evidence="10" id="KW-0762">Sugar transport</keyword>
<feature type="compositionally biased region" description="Basic residues" evidence="8">
    <location>
        <begin position="37"/>
        <end position="47"/>
    </location>
</feature>
<feature type="transmembrane region" description="Helical" evidence="7">
    <location>
        <begin position="56"/>
        <end position="75"/>
    </location>
</feature>
<sequence>MKSDVIPDPAVRPGVRPGTAGGHDEAPPARDGDGGAPHRRAARPGRSRRRWGRAGLVALLVVVSVPFVFPTWWMATSSLKPMSEILRSVPTLWPQDPSFAAYGEVFRLQPFAQQYWNSLYIAVLVTAGTILVSAMAGYAFARIRFPGANALFLLVLVGLLVPSEVTIVPLFRMVNSLGLIDTHWPLVVIPVFGAPSVLATFIMRQYFLGLPGELEEAGRMDGLGRWGIFWRIAFPLSRSALSAVAIFTFLKSWNLYLEPIVYLSSKDAFTLPQALTQYVDAYGGPMWNVQLAATTLTVLPVLAVFLVAQKQFVQGLAHTGLKG</sequence>
<name>A0A1T5K5B1_9MICO</name>
<dbReference type="InterPro" id="IPR000515">
    <property type="entry name" value="MetI-like"/>
</dbReference>
<comment type="subcellular location">
    <subcellularLocation>
        <location evidence="1 7">Cell membrane</location>
        <topology evidence="1 7">Multi-pass membrane protein</topology>
    </subcellularLocation>
</comment>
<evidence type="ECO:0000256" key="8">
    <source>
        <dbReference type="SAM" id="MobiDB-lite"/>
    </source>
</evidence>
<keyword evidence="2 7" id="KW-0813">Transport</keyword>
<organism evidence="10 11">
    <name type="scientific">Krasilnikoviella flava</name>
    <dbReference type="NCBI Taxonomy" id="526729"/>
    <lineage>
        <taxon>Bacteria</taxon>
        <taxon>Bacillati</taxon>
        <taxon>Actinomycetota</taxon>
        <taxon>Actinomycetes</taxon>
        <taxon>Micrococcales</taxon>
        <taxon>Promicromonosporaceae</taxon>
        <taxon>Krasilnikoviella</taxon>
    </lineage>
</organism>
<dbReference type="PANTHER" id="PTHR43744">
    <property type="entry name" value="ABC TRANSPORTER PERMEASE PROTEIN MG189-RELATED-RELATED"/>
    <property type="match status" value="1"/>
</dbReference>
<evidence type="ECO:0000259" key="9">
    <source>
        <dbReference type="PROSITE" id="PS50928"/>
    </source>
</evidence>
<comment type="similarity">
    <text evidence="7">Belongs to the binding-protein-dependent transport system permease family.</text>
</comment>
<protein>
    <submittedName>
        <fullName evidence="10">Multiple sugar transport system permease protein</fullName>
    </submittedName>
</protein>
<keyword evidence="5 7" id="KW-1133">Transmembrane helix</keyword>
<evidence type="ECO:0000256" key="4">
    <source>
        <dbReference type="ARBA" id="ARBA00022692"/>
    </source>
</evidence>
<dbReference type="GO" id="GO:0005886">
    <property type="term" value="C:plasma membrane"/>
    <property type="evidence" value="ECO:0007669"/>
    <property type="project" value="UniProtKB-SubCell"/>
</dbReference>
<feature type="transmembrane region" description="Helical" evidence="7">
    <location>
        <begin position="287"/>
        <end position="308"/>
    </location>
</feature>
<dbReference type="PROSITE" id="PS50928">
    <property type="entry name" value="ABC_TM1"/>
    <property type="match status" value="1"/>
</dbReference>
<dbReference type="Gene3D" id="1.10.3720.10">
    <property type="entry name" value="MetI-like"/>
    <property type="match status" value="1"/>
</dbReference>
<feature type="transmembrane region" description="Helical" evidence="7">
    <location>
        <begin position="119"/>
        <end position="141"/>
    </location>
</feature>
<accession>A0A1T5K5B1</accession>
<feature type="transmembrane region" description="Helical" evidence="7">
    <location>
        <begin position="183"/>
        <end position="207"/>
    </location>
</feature>
<dbReference type="GO" id="GO:0055085">
    <property type="term" value="P:transmembrane transport"/>
    <property type="evidence" value="ECO:0007669"/>
    <property type="project" value="InterPro"/>
</dbReference>
<evidence type="ECO:0000313" key="10">
    <source>
        <dbReference type="EMBL" id="SKC58770.1"/>
    </source>
</evidence>
<dbReference type="CDD" id="cd06261">
    <property type="entry name" value="TM_PBP2"/>
    <property type="match status" value="1"/>
</dbReference>
<reference evidence="10 11" key="1">
    <citation type="submission" date="2017-02" db="EMBL/GenBank/DDBJ databases">
        <authorList>
            <person name="Peterson S.W."/>
        </authorList>
    </citation>
    <scope>NUCLEOTIDE SEQUENCE [LARGE SCALE GENOMIC DNA]</scope>
    <source>
        <strain evidence="10 11">DSM 21481</strain>
    </source>
</reference>
<feature type="region of interest" description="Disordered" evidence="8">
    <location>
        <begin position="1"/>
        <end position="47"/>
    </location>
</feature>
<feature type="transmembrane region" description="Helical" evidence="7">
    <location>
        <begin position="148"/>
        <end position="171"/>
    </location>
</feature>
<evidence type="ECO:0000313" key="11">
    <source>
        <dbReference type="Proteomes" id="UP000189777"/>
    </source>
</evidence>
<proteinExistence type="inferred from homology"/>
<dbReference type="OrthoDB" id="2063054at2"/>
<evidence type="ECO:0000256" key="7">
    <source>
        <dbReference type="RuleBase" id="RU363032"/>
    </source>
</evidence>
<gene>
    <name evidence="10" type="ORF">SAMN04324258_1839</name>
</gene>
<dbReference type="SUPFAM" id="SSF161098">
    <property type="entry name" value="MetI-like"/>
    <property type="match status" value="1"/>
</dbReference>
<dbReference type="InterPro" id="IPR035906">
    <property type="entry name" value="MetI-like_sf"/>
</dbReference>
<evidence type="ECO:0000256" key="5">
    <source>
        <dbReference type="ARBA" id="ARBA00022989"/>
    </source>
</evidence>
<keyword evidence="6 7" id="KW-0472">Membrane</keyword>